<reference evidence="1 2" key="1">
    <citation type="submission" date="2020-09" db="EMBL/GenBank/DDBJ databases">
        <authorList>
            <person name="Courtine D."/>
        </authorList>
    </citation>
    <scope>NUCLEOTIDE SEQUENCE [LARGE SCALE GENOMIC DNA]</scope>
    <source>
        <strain evidence="1 2">IRI35c</strain>
    </source>
</reference>
<dbReference type="AlphaFoldDB" id="A0A7G2DDZ9"/>
<evidence type="ECO:0000313" key="2">
    <source>
        <dbReference type="Proteomes" id="UP000516304"/>
    </source>
</evidence>
<protein>
    <submittedName>
        <fullName evidence="1">Uncharacterized protein</fullName>
    </submittedName>
</protein>
<dbReference type="EMBL" id="LR881183">
    <property type="protein sequence ID" value="CAD5245224.1"/>
    <property type="molecule type" value="Genomic_DNA"/>
</dbReference>
<dbReference type="KEGG" id="tcq:TIRI35C_2070"/>
<keyword evidence="2" id="KW-1185">Reference proteome</keyword>
<sequence>MIYIVALAFHITVVDVERGVINLSFARTGIFVILSVVAKTKLLLKTTKKTIPNIMYLTRWPI</sequence>
<evidence type="ECO:0000313" key="1">
    <source>
        <dbReference type="EMBL" id="CAD5245224.1"/>
    </source>
</evidence>
<organism evidence="1 2">
    <name type="scientific">Thermococcus camini</name>
    <dbReference type="NCBI Taxonomy" id="2016373"/>
    <lineage>
        <taxon>Archaea</taxon>
        <taxon>Methanobacteriati</taxon>
        <taxon>Methanobacteriota</taxon>
        <taxon>Thermococci</taxon>
        <taxon>Thermococcales</taxon>
        <taxon>Thermococcaceae</taxon>
        <taxon>Thermococcus</taxon>
    </lineage>
</organism>
<accession>A0A7G2DDZ9</accession>
<gene>
    <name evidence="1" type="ORF">TIRI35C_2070</name>
</gene>
<name>A0A7G2DDZ9_9EURY</name>
<proteinExistence type="predicted"/>
<dbReference type="Proteomes" id="UP000516304">
    <property type="component" value="Chromosome TIRI35C"/>
</dbReference>